<dbReference type="InterPro" id="IPR027939">
    <property type="entry name" value="NMT1/THI5"/>
</dbReference>
<keyword evidence="12" id="KW-0732">Signal</keyword>
<dbReference type="EMBL" id="RWHX01000087">
    <property type="protein sequence ID" value="RSK74671.1"/>
    <property type="molecule type" value="Genomic_DNA"/>
</dbReference>
<feature type="signal peptide" evidence="12">
    <location>
        <begin position="1"/>
        <end position="26"/>
    </location>
</feature>
<evidence type="ECO:0000256" key="4">
    <source>
        <dbReference type="ARBA" id="ARBA00011738"/>
    </source>
</evidence>
<comment type="pathway">
    <text evidence="2">Cofactor biosynthesis; thiamine diphosphate biosynthesis.</text>
</comment>
<proteinExistence type="inferred from homology"/>
<keyword evidence="8" id="KW-0784">Thiamine biosynthesis</keyword>
<feature type="domain" description="SsuA/THI5-like" evidence="13">
    <location>
        <begin position="42"/>
        <end position="256"/>
    </location>
</feature>
<name>A0A0D5W9C7_9BURK</name>
<evidence type="ECO:0000313" key="15">
    <source>
        <dbReference type="EMBL" id="VVG73787.1"/>
    </source>
</evidence>
<feature type="chain" id="PRO_5014510448" description="Thiamine pyrimidine synthase" evidence="12">
    <location>
        <begin position="27"/>
        <end position="331"/>
    </location>
</feature>
<sequence length="331" mass="36398">MKWGKRIQYWAAWVAGVAFCAGAAQAGQAVTFNLAWVPQGSTAGVLVAIDKGFYRDVGLDVTAVRGYGGNRTVNEVDRGAFQFGYGDPVSVSLNRANGGQTRMVGAINTRWPAGLCYVEENTKATSLKDLAGKRLGGGAGSPVQNIAPAWLEKNKLPRDYLRLVQMDPSVVDLSLIQGRIDLAECWRGSNRAVIQKDARQAKLTLRAIEYADYGLDIYGNGIVTSDELIRKDPEMVRKFVQATYKGYDYLVAHQKETVDIIAKQYPMLDRDVLTQQVSETADLIVDKTASKKSLGWMSPDRMNKTAAFIDSAFRLGGKVKSEDIYTDAFFD</sequence>
<dbReference type="Proteomes" id="UP000364291">
    <property type="component" value="Unassembled WGS sequence"/>
</dbReference>
<keyword evidence="5" id="KW-0808">Transferase</keyword>
<dbReference type="OrthoDB" id="8555942at2"/>
<protein>
    <recommendedName>
        <fullName evidence="10">Thiamine pyrimidine synthase</fullName>
    </recommendedName>
</protein>
<evidence type="ECO:0000256" key="6">
    <source>
        <dbReference type="ARBA" id="ARBA00022723"/>
    </source>
</evidence>
<keyword evidence="16" id="KW-1185">Reference proteome</keyword>
<dbReference type="EMBL" id="CABPSX010000013">
    <property type="protein sequence ID" value="VVG73787.1"/>
    <property type="molecule type" value="Genomic_DNA"/>
</dbReference>
<accession>A0A0D5W9C7</accession>
<evidence type="ECO:0000256" key="3">
    <source>
        <dbReference type="ARBA" id="ARBA00009406"/>
    </source>
</evidence>
<evidence type="ECO:0000256" key="9">
    <source>
        <dbReference type="ARBA" id="ARBA00023004"/>
    </source>
</evidence>
<keyword evidence="9" id="KW-0408">Iron</keyword>
<evidence type="ECO:0000313" key="16">
    <source>
        <dbReference type="Proteomes" id="UP000270216"/>
    </source>
</evidence>
<dbReference type="KEGG" id="papi:SG18_27425"/>
<comment type="function">
    <text evidence="1">Responsible for the formation of the pyrimidine heterocycle in the thiamine biosynthesis pathway. Catalyzes the formation of hydroxymethylpyrimidine phosphate (HMP-P) from histidine and pyridoxal phosphate (PLP). The protein uses PLP and the active site histidine to form HMP-P, generating an inactive enzyme. The enzyme can only undergo a single turnover, which suggests it is a suicide enzyme.</text>
</comment>
<dbReference type="SUPFAM" id="SSF53850">
    <property type="entry name" value="Periplasmic binding protein-like II"/>
    <property type="match status" value="1"/>
</dbReference>
<gene>
    <name evidence="14" type="ORF">EJE83_25105</name>
    <name evidence="15" type="ORF">PAP18089_04796</name>
</gene>
<organism evidence="15 17">
    <name type="scientific">Pandoraea apista</name>
    <dbReference type="NCBI Taxonomy" id="93218"/>
    <lineage>
        <taxon>Bacteria</taxon>
        <taxon>Pseudomonadati</taxon>
        <taxon>Pseudomonadota</taxon>
        <taxon>Betaproteobacteria</taxon>
        <taxon>Burkholderiales</taxon>
        <taxon>Burkholderiaceae</taxon>
        <taxon>Pandoraea</taxon>
    </lineage>
</organism>
<comment type="catalytic activity">
    <reaction evidence="11">
        <text>N(6)-(pyridoxal phosphate)-L-lysyl-[4-amino-5-hydroxymethyl-2-methylpyrimidine phosphate synthase] + L-histidyl-[4-amino-5-hydroxymethyl-2-methylpyrimidine phosphate synthase] + 2 Fe(3+) + 4 H2O = L-lysyl-[4-amino-5-hydroxymethyl-2-methylpyrimidine phosphate synthase] + (2S)-2-amino-5-hydroxy-4-oxopentanoyl-[4-amino-5-hydroxymethyl-2-methylpyrimidine phosphate synthase] + 4-amino-2-methyl-5-(phosphooxymethyl)pyrimidine + 3-oxopropanoate + 2 Fe(2+) + 2 H(+)</text>
        <dbReference type="Rhea" id="RHEA:65756"/>
        <dbReference type="Rhea" id="RHEA-COMP:16892"/>
        <dbReference type="Rhea" id="RHEA-COMP:16893"/>
        <dbReference type="Rhea" id="RHEA-COMP:16894"/>
        <dbReference type="Rhea" id="RHEA-COMP:16895"/>
        <dbReference type="ChEBI" id="CHEBI:15377"/>
        <dbReference type="ChEBI" id="CHEBI:15378"/>
        <dbReference type="ChEBI" id="CHEBI:29033"/>
        <dbReference type="ChEBI" id="CHEBI:29034"/>
        <dbReference type="ChEBI" id="CHEBI:29969"/>
        <dbReference type="ChEBI" id="CHEBI:29979"/>
        <dbReference type="ChEBI" id="CHEBI:33190"/>
        <dbReference type="ChEBI" id="CHEBI:58354"/>
        <dbReference type="ChEBI" id="CHEBI:143915"/>
        <dbReference type="ChEBI" id="CHEBI:157692"/>
    </reaction>
    <physiologicalReaction direction="left-to-right" evidence="11">
        <dbReference type="Rhea" id="RHEA:65757"/>
    </physiologicalReaction>
</comment>
<dbReference type="GO" id="GO:0046872">
    <property type="term" value="F:metal ion binding"/>
    <property type="evidence" value="ECO:0007669"/>
    <property type="project" value="UniProtKB-KW"/>
</dbReference>
<dbReference type="Proteomes" id="UP000270216">
    <property type="component" value="Unassembled WGS sequence"/>
</dbReference>
<keyword evidence="6" id="KW-0479">Metal-binding</keyword>
<reference evidence="15 17" key="2">
    <citation type="submission" date="2019-08" db="EMBL/GenBank/DDBJ databases">
        <authorList>
            <person name="Peeters C."/>
        </authorList>
    </citation>
    <scope>NUCLEOTIDE SEQUENCE [LARGE SCALE GENOMIC DNA]</scope>
    <source>
        <strain evidence="15 17">LMG 18089</strain>
    </source>
</reference>
<comment type="similarity">
    <text evidence="3">Belongs to the NMT1/THI5 family.</text>
</comment>
<evidence type="ECO:0000256" key="7">
    <source>
        <dbReference type="ARBA" id="ARBA00022898"/>
    </source>
</evidence>
<dbReference type="GeneID" id="47015725"/>
<dbReference type="InterPro" id="IPR015168">
    <property type="entry name" value="SsuA/THI5"/>
</dbReference>
<dbReference type="PANTHER" id="PTHR31528:SF1">
    <property type="entry name" value="4-AMINO-5-HYDROXYMETHYL-2-METHYLPYRIMIDINE PHOSPHATE SYNTHASE THI11-RELATED"/>
    <property type="match status" value="1"/>
</dbReference>
<evidence type="ECO:0000256" key="1">
    <source>
        <dbReference type="ARBA" id="ARBA00003469"/>
    </source>
</evidence>
<dbReference type="STRING" id="93218.XM39_24490"/>
<evidence type="ECO:0000256" key="12">
    <source>
        <dbReference type="SAM" id="SignalP"/>
    </source>
</evidence>
<dbReference type="Pfam" id="PF09084">
    <property type="entry name" value="NMT1"/>
    <property type="match status" value="1"/>
</dbReference>
<reference evidence="14 16" key="1">
    <citation type="submission" date="2018-12" db="EMBL/GenBank/DDBJ databases">
        <title>Whole genome sequence of a Pandoraea apista isolate from a patient with cystic fibrosis.</title>
        <authorList>
            <person name="Kenna D.T."/>
            <person name="Turton J.F."/>
        </authorList>
    </citation>
    <scope>NUCLEOTIDE SEQUENCE [LARGE SCALE GENOMIC DNA]</scope>
    <source>
        <strain evidence="14 16">Pa13324</strain>
    </source>
</reference>
<dbReference type="AlphaFoldDB" id="A0A0D5W9C7"/>
<evidence type="ECO:0000256" key="5">
    <source>
        <dbReference type="ARBA" id="ARBA00022679"/>
    </source>
</evidence>
<keyword evidence="7" id="KW-0663">Pyridoxal phosphate</keyword>
<dbReference type="RefSeq" id="WP_042116897.1">
    <property type="nucleotide sequence ID" value="NZ_CABPSX010000013.1"/>
</dbReference>
<evidence type="ECO:0000256" key="11">
    <source>
        <dbReference type="ARBA" id="ARBA00048179"/>
    </source>
</evidence>
<evidence type="ECO:0000256" key="10">
    <source>
        <dbReference type="ARBA" id="ARBA00033171"/>
    </source>
</evidence>
<comment type="subunit">
    <text evidence="4">Homodimer.</text>
</comment>
<evidence type="ECO:0000313" key="14">
    <source>
        <dbReference type="EMBL" id="RSK74671.1"/>
    </source>
</evidence>
<dbReference type="GO" id="GO:0016740">
    <property type="term" value="F:transferase activity"/>
    <property type="evidence" value="ECO:0007669"/>
    <property type="project" value="UniProtKB-KW"/>
</dbReference>
<evidence type="ECO:0000313" key="17">
    <source>
        <dbReference type="Proteomes" id="UP000364291"/>
    </source>
</evidence>
<evidence type="ECO:0000256" key="2">
    <source>
        <dbReference type="ARBA" id="ARBA00004948"/>
    </source>
</evidence>
<dbReference type="PANTHER" id="PTHR31528">
    <property type="entry name" value="4-AMINO-5-HYDROXYMETHYL-2-METHYLPYRIMIDINE PHOSPHATE SYNTHASE THI11-RELATED"/>
    <property type="match status" value="1"/>
</dbReference>
<evidence type="ECO:0000256" key="8">
    <source>
        <dbReference type="ARBA" id="ARBA00022977"/>
    </source>
</evidence>
<dbReference type="GO" id="GO:0009228">
    <property type="term" value="P:thiamine biosynthetic process"/>
    <property type="evidence" value="ECO:0007669"/>
    <property type="project" value="UniProtKB-KW"/>
</dbReference>
<evidence type="ECO:0000259" key="13">
    <source>
        <dbReference type="Pfam" id="PF09084"/>
    </source>
</evidence>
<dbReference type="Gene3D" id="3.40.190.10">
    <property type="entry name" value="Periplasmic binding protein-like II"/>
    <property type="match status" value="2"/>
</dbReference>